<dbReference type="OrthoDB" id="1524711at2"/>
<dbReference type="PANTHER" id="PTHR35089">
    <property type="entry name" value="CHAPERONE PROTEIN SKP"/>
    <property type="match status" value="1"/>
</dbReference>
<dbReference type="Gene3D" id="3.30.910.20">
    <property type="entry name" value="Skp domain"/>
    <property type="match status" value="1"/>
</dbReference>
<proteinExistence type="inferred from homology"/>
<keyword evidence="5" id="KW-1185">Reference proteome</keyword>
<protein>
    <submittedName>
        <fullName evidence="4">Periplasmic chaperone for outer membrane proteins Skp</fullName>
    </submittedName>
</protein>
<evidence type="ECO:0000313" key="5">
    <source>
        <dbReference type="Proteomes" id="UP000191055"/>
    </source>
</evidence>
<evidence type="ECO:0000313" key="4">
    <source>
        <dbReference type="EMBL" id="SKC23854.1"/>
    </source>
</evidence>
<dbReference type="EMBL" id="FUYV01000022">
    <property type="protein sequence ID" value="SKC23854.1"/>
    <property type="molecule type" value="Genomic_DNA"/>
</dbReference>
<keyword evidence="3" id="KW-0175">Coiled coil</keyword>
<dbReference type="STRING" id="889453.SAMN03080601_03139"/>
<dbReference type="RefSeq" id="WP_079558828.1">
    <property type="nucleotide sequence ID" value="NZ_CP021904.1"/>
</dbReference>
<organism evidence="4 5">
    <name type="scientific">Alkalitalea saponilacus</name>
    <dbReference type="NCBI Taxonomy" id="889453"/>
    <lineage>
        <taxon>Bacteria</taxon>
        <taxon>Pseudomonadati</taxon>
        <taxon>Bacteroidota</taxon>
        <taxon>Bacteroidia</taxon>
        <taxon>Marinilabiliales</taxon>
        <taxon>Marinilabiliaceae</taxon>
        <taxon>Alkalitalea</taxon>
    </lineage>
</organism>
<dbReference type="SUPFAM" id="SSF111384">
    <property type="entry name" value="OmpH-like"/>
    <property type="match status" value="1"/>
</dbReference>
<dbReference type="AlphaFoldDB" id="A0A1T5HT43"/>
<sequence length="171" mass="20029">MKLLKLSVVITLLLITPLISSAQELKFGHIDMQELIMHMPEKQEADRRLQQEAQTLQNRMRVMSEEHERKFREYLAERENMPELIRATMEKEIQEIEQRLQNFQSMAQQTLSRKEQELYQPILEKLQRAIDAVGEENGFIYIFDVSSQVVLFHSDDSVDCAPLVKAKLGIN</sequence>
<feature type="coiled-coil region" evidence="3">
    <location>
        <begin position="39"/>
        <end position="113"/>
    </location>
</feature>
<dbReference type="InterPro" id="IPR005632">
    <property type="entry name" value="Chaperone_Skp"/>
</dbReference>
<dbReference type="PANTHER" id="PTHR35089:SF1">
    <property type="entry name" value="CHAPERONE PROTEIN SKP"/>
    <property type="match status" value="1"/>
</dbReference>
<accession>A0A1T5HT43</accession>
<dbReference type="GO" id="GO:0005829">
    <property type="term" value="C:cytosol"/>
    <property type="evidence" value="ECO:0007669"/>
    <property type="project" value="TreeGrafter"/>
</dbReference>
<dbReference type="GO" id="GO:0051082">
    <property type="term" value="F:unfolded protein binding"/>
    <property type="evidence" value="ECO:0007669"/>
    <property type="project" value="InterPro"/>
</dbReference>
<dbReference type="KEGG" id="asx:CDL62_04905"/>
<dbReference type="Pfam" id="PF03938">
    <property type="entry name" value="OmpH"/>
    <property type="match status" value="1"/>
</dbReference>
<keyword evidence="2" id="KW-0732">Signal</keyword>
<evidence type="ECO:0000256" key="2">
    <source>
        <dbReference type="ARBA" id="ARBA00022729"/>
    </source>
</evidence>
<dbReference type="InterPro" id="IPR024930">
    <property type="entry name" value="Skp_dom_sf"/>
</dbReference>
<dbReference type="GO" id="GO:0050821">
    <property type="term" value="P:protein stabilization"/>
    <property type="evidence" value="ECO:0007669"/>
    <property type="project" value="TreeGrafter"/>
</dbReference>
<dbReference type="Proteomes" id="UP000191055">
    <property type="component" value="Unassembled WGS sequence"/>
</dbReference>
<comment type="similarity">
    <text evidence="1">Belongs to the Skp family.</text>
</comment>
<dbReference type="SMART" id="SM00935">
    <property type="entry name" value="OmpH"/>
    <property type="match status" value="1"/>
</dbReference>
<gene>
    <name evidence="4" type="ORF">SAMN03080601_03139</name>
</gene>
<evidence type="ECO:0000256" key="1">
    <source>
        <dbReference type="ARBA" id="ARBA00009091"/>
    </source>
</evidence>
<name>A0A1T5HT43_9BACT</name>
<evidence type="ECO:0000256" key="3">
    <source>
        <dbReference type="SAM" id="Coils"/>
    </source>
</evidence>
<reference evidence="4 5" key="1">
    <citation type="submission" date="2017-02" db="EMBL/GenBank/DDBJ databases">
        <authorList>
            <person name="Peterson S.W."/>
        </authorList>
    </citation>
    <scope>NUCLEOTIDE SEQUENCE [LARGE SCALE GENOMIC DNA]</scope>
    <source>
        <strain evidence="4 5">DSM 24412</strain>
    </source>
</reference>